<keyword evidence="1" id="KW-0732">Signal</keyword>
<dbReference type="KEGG" id="hcz:G9Q37_17620"/>
<evidence type="ECO:0000313" key="2">
    <source>
        <dbReference type="EMBL" id="QIM53845.1"/>
    </source>
</evidence>
<accession>A0A6G8ILF3</accession>
<feature type="signal peptide" evidence="1">
    <location>
        <begin position="1"/>
        <end position="24"/>
    </location>
</feature>
<feature type="chain" id="PRO_5026303288" evidence="1">
    <location>
        <begin position="25"/>
        <end position="117"/>
    </location>
</feature>
<dbReference type="Proteomes" id="UP000503162">
    <property type="component" value="Chromosome"/>
</dbReference>
<keyword evidence="3" id="KW-1185">Reference proteome</keyword>
<proteinExistence type="predicted"/>
<evidence type="ECO:0000313" key="3">
    <source>
        <dbReference type="Proteomes" id="UP000503162"/>
    </source>
</evidence>
<protein>
    <submittedName>
        <fullName evidence="2">Uncharacterized protein</fullName>
    </submittedName>
</protein>
<name>A0A6G8ILF3_9BURK</name>
<evidence type="ECO:0000256" key="1">
    <source>
        <dbReference type="SAM" id="SignalP"/>
    </source>
</evidence>
<gene>
    <name evidence="2" type="ORF">G9Q37_17620</name>
</gene>
<reference evidence="2 3" key="1">
    <citation type="submission" date="2020-03" db="EMBL/GenBank/DDBJ databases">
        <title>Hydrogenophaga sp. nov. isolated from cyanobacterial mat.</title>
        <authorList>
            <person name="Thorat V."/>
            <person name="Kirdat K."/>
            <person name="Tiwarekar B."/>
            <person name="Costa E.D."/>
            <person name="Yadav A."/>
        </authorList>
    </citation>
    <scope>NUCLEOTIDE SEQUENCE [LARGE SCALE GENOMIC DNA]</scope>
    <source>
        <strain evidence="2 3">BA0156</strain>
    </source>
</reference>
<organism evidence="2 3">
    <name type="scientific">Hydrogenophaga crocea</name>
    <dbReference type="NCBI Taxonomy" id="2716225"/>
    <lineage>
        <taxon>Bacteria</taxon>
        <taxon>Pseudomonadati</taxon>
        <taxon>Pseudomonadota</taxon>
        <taxon>Betaproteobacteria</taxon>
        <taxon>Burkholderiales</taxon>
        <taxon>Comamonadaceae</taxon>
        <taxon>Hydrogenophaga</taxon>
    </lineage>
</organism>
<dbReference type="AlphaFoldDB" id="A0A6G8ILF3"/>
<dbReference type="RefSeq" id="WP_166229248.1">
    <property type="nucleotide sequence ID" value="NZ_CP049989.1"/>
</dbReference>
<sequence length="117" mass="12956">MNRGTARGLAAALALAALFGPARAQAPASRPAEVVLACDAVYLPARTNWVREVRFTLDERRIRGVAIDGVPVYTFTVYETVLLTSLDNERIQLDTATLTWRSDFRGQSTSEGRCERR</sequence>
<dbReference type="EMBL" id="CP049989">
    <property type="protein sequence ID" value="QIM53845.1"/>
    <property type="molecule type" value="Genomic_DNA"/>
</dbReference>